<dbReference type="KEGG" id="pgr:PGTG_12919"/>
<reference evidence="3" key="2">
    <citation type="journal article" date="2011" name="Proc. Natl. Acad. Sci. U.S.A.">
        <title>Obligate biotrophy features unraveled by the genomic analysis of rust fungi.</title>
        <authorList>
            <person name="Duplessis S."/>
            <person name="Cuomo C.A."/>
            <person name="Lin Y.-C."/>
            <person name="Aerts A."/>
            <person name="Tisserant E."/>
            <person name="Veneault-Fourrey C."/>
            <person name="Joly D.L."/>
            <person name="Hacquard S."/>
            <person name="Amselem J."/>
            <person name="Cantarel B.L."/>
            <person name="Chiu R."/>
            <person name="Coutinho P.M."/>
            <person name="Feau N."/>
            <person name="Field M."/>
            <person name="Frey P."/>
            <person name="Gelhaye E."/>
            <person name="Goldberg J."/>
            <person name="Grabherr M.G."/>
            <person name="Kodira C.D."/>
            <person name="Kohler A."/>
            <person name="Kuees U."/>
            <person name="Lindquist E.A."/>
            <person name="Lucas S.M."/>
            <person name="Mago R."/>
            <person name="Mauceli E."/>
            <person name="Morin E."/>
            <person name="Murat C."/>
            <person name="Pangilinan J.L."/>
            <person name="Park R."/>
            <person name="Pearson M."/>
            <person name="Quesneville H."/>
            <person name="Rouhier N."/>
            <person name="Sakthikumar S."/>
            <person name="Salamov A.A."/>
            <person name="Schmutz J."/>
            <person name="Selles B."/>
            <person name="Shapiro H."/>
            <person name="Tanguay P."/>
            <person name="Tuskan G.A."/>
            <person name="Henrissat B."/>
            <person name="Van de Peer Y."/>
            <person name="Rouze P."/>
            <person name="Ellis J.G."/>
            <person name="Dodds P.N."/>
            <person name="Schein J.E."/>
            <person name="Zhong S."/>
            <person name="Hamelin R.C."/>
            <person name="Grigoriev I.V."/>
            <person name="Szabo L.J."/>
            <person name="Martin F."/>
        </authorList>
    </citation>
    <scope>NUCLEOTIDE SEQUENCE [LARGE SCALE GENOMIC DNA]</scope>
    <source>
        <strain evidence="3">CRL 75-36-700-3 / race SCCL</strain>
    </source>
</reference>
<accession>E3KSP9</accession>
<keyword evidence="3" id="KW-1185">Reference proteome</keyword>
<name>E3KSP9_PUCGT</name>
<dbReference type="STRING" id="418459.E3KSP9"/>
<feature type="region of interest" description="Disordered" evidence="1">
    <location>
        <begin position="76"/>
        <end position="111"/>
    </location>
</feature>
<organism evidence="2 3">
    <name type="scientific">Puccinia graminis f. sp. tritici (strain CRL 75-36-700-3 / race SCCL)</name>
    <name type="common">Black stem rust fungus</name>
    <dbReference type="NCBI Taxonomy" id="418459"/>
    <lineage>
        <taxon>Eukaryota</taxon>
        <taxon>Fungi</taxon>
        <taxon>Dikarya</taxon>
        <taxon>Basidiomycota</taxon>
        <taxon>Pucciniomycotina</taxon>
        <taxon>Pucciniomycetes</taxon>
        <taxon>Pucciniales</taxon>
        <taxon>Pucciniaceae</taxon>
        <taxon>Puccinia</taxon>
    </lineage>
</organism>
<dbReference type="GeneID" id="10537903"/>
<evidence type="ECO:0000256" key="1">
    <source>
        <dbReference type="SAM" id="MobiDB-lite"/>
    </source>
</evidence>
<evidence type="ECO:0000313" key="2">
    <source>
        <dbReference type="EMBL" id="EFP87335.1"/>
    </source>
</evidence>
<proteinExistence type="predicted"/>
<dbReference type="EMBL" id="DS178305">
    <property type="protein sequence ID" value="EFP87335.1"/>
    <property type="molecule type" value="Genomic_DNA"/>
</dbReference>
<dbReference type="RefSeq" id="XP_003331754.1">
    <property type="nucleotide sequence ID" value="XM_003331706.1"/>
</dbReference>
<dbReference type="InParanoid" id="E3KSP9"/>
<feature type="compositionally biased region" description="Polar residues" evidence="1">
    <location>
        <begin position="82"/>
        <end position="97"/>
    </location>
</feature>
<reference key="1">
    <citation type="submission" date="2007-01" db="EMBL/GenBank/DDBJ databases">
        <title>The Genome Sequence of Puccinia graminis f. sp. tritici Strain CRL 75-36-700-3.</title>
        <authorList>
            <consortium name="The Broad Institute Genome Sequencing Platform"/>
            <person name="Birren B."/>
            <person name="Lander E."/>
            <person name="Galagan J."/>
            <person name="Nusbaum C."/>
            <person name="Devon K."/>
            <person name="Cuomo C."/>
            <person name="Jaffe D."/>
            <person name="Butler J."/>
            <person name="Alvarez P."/>
            <person name="Gnerre S."/>
            <person name="Grabherr M."/>
            <person name="Mauceli E."/>
            <person name="Brockman W."/>
            <person name="Young S."/>
            <person name="LaButti K."/>
            <person name="Sykes S."/>
            <person name="DeCaprio D."/>
            <person name="Crawford M."/>
            <person name="Koehrsen M."/>
            <person name="Engels R."/>
            <person name="Montgomery P."/>
            <person name="Pearson M."/>
            <person name="Howarth C."/>
            <person name="Larson L."/>
            <person name="White J."/>
            <person name="Zeng Q."/>
            <person name="Kodira C."/>
            <person name="Yandava C."/>
            <person name="Alvarado L."/>
            <person name="O'Leary S."/>
            <person name="Szabo L."/>
            <person name="Dean R."/>
            <person name="Schein J."/>
        </authorList>
    </citation>
    <scope>NUCLEOTIDE SEQUENCE</scope>
    <source>
        <strain>CRL 75-36-700-3</strain>
    </source>
</reference>
<dbReference type="AlphaFoldDB" id="E3KSP9"/>
<protein>
    <submittedName>
        <fullName evidence="2">Uncharacterized protein</fullName>
    </submittedName>
</protein>
<dbReference type="VEuPathDB" id="FungiDB:PGTG_12919"/>
<sequence>MQTQSWETGNAIQKLMQSNNHPAAPFLSWDWRIQANEKSRTSVDWCLGLLDSKQLLGGFQDLERIHTTLPQKLSLGVRSDNPLGSASQTEGVSTPKKTNGFEGSTPKPLEGRKKGYLEVLGLSADGPQDVLDVWESILHFLGVD</sequence>
<evidence type="ECO:0000313" key="3">
    <source>
        <dbReference type="Proteomes" id="UP000008783"/>
    </source>
</evidence>
<gene>
    <name evidence="2" type="ORF">PGTG_12919</name>
</gene>
<dbReference type="HOGENOM" id="CLU_1797432_0_0_1"/>
<dbReference type="Proteomes" id="UP000008783">
    <property type="component" value="Unassembled WGS sequence"/>
</dbReference>